<reference evidence="1" key="1">
    <citation type="journal article" date="2020" name="Nature">
        <title>Giant virus diversity and host interactions through global metagenomics.</title>
        <authorList>
            <person name="Schulz F."/>
            <person name="Roux S."/>
            <person name="Paez-Espino D."/>
            <person name="Jungbluth S."/>
            <person name="Walsh D.A."/>
            <person name="Denef V.J."/>
            <person name="McMahon K.D."/>
            <person name="Konstantinidis K.T."/>
            <person name="Eloe-Fadrosh E.A."/>
            <person name="Kyrpides N.C."/>
            <person name="Woyke T."/>
        </authorList>
    </citation>
    <scope>NUCLEOTIDE SEQUENCE</scope>
    <source>
        <strain evidence="1">GVMAG-M-3300010354-11</strain>
    </source>
</reference>
<organism evidence="1">
    <name type="scientific">viral metagenome</name>
    <dbReference type="NCBI Taxonomy" id="1070528"/>
    <lineage>
        <taxon>unclassified sequences</taxon>
        <taxon>metagenomes</taxon>
        <taxon>organismal metagenomes</taxon>
    </lineage>
</organism>
<protein>
    <submittedName>
        <fullName evidence="1">Uncharacterized protein</fullName>
    </submittedName>
</protein>
<evidence type="ECO:0000313" key="1">
    <source>
        <dbReference type="EMBL" id="QHS90575.1"/>
    </source>
</evidence>
<proteinExistence type="predicted"/>
<dbReference type="AlphaFoldDB" id="A0A6C0BE29"/>
<dbReference type="EMBL" id="MN739140">
    <property type="protein sequence ID" value="QHS90575.1"/>
    <property type="molecule type" value="Genomic_DNA"/>
</dbReference>
<name>A0A6C0BE29_9ZZZZ</name>
<sequence>MSNKDMLFYSNLCEFSKEVVALVLKKNMRNMFLLICIDSGKYTIPPVITQVPSILNASRTQVYTDGDIIKFIEQKSEVVTPKQDLQTFAWEGNGFSEYATIQEEDIGNITSKRYTYLSEYSDGVTPSTFQDENDKLLKQAKFDSSSYDSFIAVRNRDEEHIKKVLQKNNVDRIV</sequence>
<accession>A0A6C0BE29</accession>